<comment type="caution">
    <text evidence="2">The sequence shown here is derived from an EMBL/GenBank/DDBJ whole genome shotgun (WGS) entry which is preliminary data.</text>
</comment>
<keyword evidence="1" id="KW-0472">Membrane</keyword>
<feature type="transmembrane region" description="Helical" evidence="1">
    <location>
        <begin position="71"/>
        <end position="91"/>
    </location>
</feature>
<keyword evidence="1" id="KW-1133">Transmembrane helix</keyword>
<keyword evidence="1" id="KW-0812">Transmembrane</keyword>
<evidence type="ECO:0000313" key="3">
    <source>
        <dbReference type="Proteomes" id="UP000266492"/>
    </source>
</evidence>
<dbReference type="EMBL" id="QRVZ01000021">
    <property type="protein sequence ID" value="RGS80778.1"/>
    <property type="molecule type" value="Genomic_DNA"/>
</dbReference>
<organism evidence="2 3">
    <name type="scientific">Bacteroides ovatus</name>
    <dbReference type="NCBI Taxonomy" id="28116"/>
    <lineage>
        <taxon>Bacteria</taxon>
        <taxon>Pseudomonadati</taxon>
        <taxon>Bacteroidota</taxon>
        <taxon>Bacteroidia</taxon>
        <taxon>Bacteroidales</taxon>
        <taxon>Bacteroidaceae</taxon>
        <taxon>Bacteroides</taxon>
    </lineage>
</organism>
<sequence length="99" mass="11898">MYKRIIIYIFLYNVMWIASIAMCYLDRFIDNINYTFQDFLIIFFELLARTTFVVGAISLFPQEPYSNKRVWFYYMIMGGSLTIIDTFIRLVGTLQKLLF</sequence>
<protein>
    <submittedName>
        <fullName evidence="2">Uncharacterized protein</fullName>
    </submittedName>
</protein>
<proteinExistence type="predicted"/>
<gene>
    <name evidence="2" type="ORF">DWX70_20690</name>
</gene>
<feature type="transmembrane region" description="Helical" evidence="1">
    <location>
        <begin position="6"/>
        <end position="27"/>
    </location>
</feature>
<evidence type="ECO:0000256" key="1">
    <source>
        <dbReference type="SAM" id="Phobius"/>
    </source>
</evidence>
<dbReference type="Proteomes" id="UP000266492">
    <property type="component" value="Unassembled WGS sequence"/>
</dbReference>
<reference evidence="2 3" key="1">
    <citation type="submission" date="2018-08" db="EMBL/GenBank/DDBJ databases">
        <title>A genome reference for cultivated species of the human gut microbiota.</title>
        <authorList>
            <person name="Zou Y."/>
            <person name="Xue W."/>
            <person name="Luo G."/>
        </authorList>
    </citation>
    <scope>NUCLEOTIDE SEQUENCE [LARGE SCALE GENOMIC DNA]</scope>
    <source>
        <strain evidence="2 3">AF20-9LB</strain>
    </source>
</reference>
<evidence type="ECO:0000313" key="2">
    <source>
        <dbReference type="EMBL" id="RGS80778.1"/>
    </source>
</evidence>
<name>A0A395VRL3_BACOV</name>
<feature type="transmembrane region" description="Helical" evidence="1">
    <location>
        <begin position="39"/>
        <end position="59"/>
    </location>
</feature>
<dbReference type="AlphaFoldDB" id="A0A395VRL3"/>
<accession>A0A395VRL3</accession>